<comment type="catalytic activity">
    <reaction evidence="1">
        <text>[protein]-peptidylproline (omega=180) = [protein]-peptidylproline (omega=0)</text>
        <dbReference type="Rhea" id="RHEA:16237"/>
        <dbReference type="Rhea" id="RHEA-COMP:10747"/>
        <dbReference type="Rhea" id="RHEA-COMP:10748"/>
        <dbReference type="ChEBI" id="CHEBI:83833"/>
        <dbReference type="ChEBI" id="CHEBI:83834"/>
        <dbReference type="EC" id="5.2.1.8"/>
    </reaction>
</comment>
<dbReference type="Proteomes" id="UP000234271">
    <property type="component" value="Chromosome"/>
</dbReference>
<dbReference type="PROSITE" id="PS01096">
    <property type="entry name" value="PPIC_PPIASE_1"/>
    <property type="match status" value="1"/>
</dbReference>
<dbReference type="PANTHER" id="PTHR47245">
    <property type="entry name" value="PEPTIDYLPROLYL ISOMERASE"/>
    <property type="match status" value="1"/>
</dbReference>
<reference evidence="8" key="1">
    <citation type="submission" date="2016-12" db="EMBL/GenBank/DDBJ databases">
        <title>Complete Genome Sequence of Beggiatoa leptomitiformis D-401.</title>
        <authorList>
            <person name="Fomenkov A."/>
            <person name="Vincze T."/>
            <person name="Grabovich M."/>
            <person name="Anton B.P."/>
            <person name="Dubinina G."/>
            <person name="Orlova M."/>
            <person name="Belousova E."/>
            <person name="Roberts R.J."/>
        </authorList>
    </citation>
    <scope>NUCLEOTIDE SEQUENCE [LARGE SCALE GENOMIC DNA]</scope>
    <source>
        <strain evidence="8">D-401</strain>
    </source>
</reference>
<dbReference type="InterPro" id="IPR014282">
    <property type="entry name" value="Nitrogen_fix_NifM"/>
</dbReference>
<evidence type="ECO:0000259" key="6">
    <source>
        <dbReference type="PROSITE" id="PS50198"/>
    </source>
</evidence>
<accession>A0A2N9YFS2</accession>
<keyword evidence="8" id="KW-1185">Reference proteome</keyword>
<evidence type="ECO:0000256" key="3">
    <source>
        <dbReference type="ARBA" id="ARBA00013194"/>
    </source>
</evidence>
<proteinExistence type="inferred from homology"/>
<dbReference type="PANTHER" id="PTHR47245:SF2">
    <property type="entry name" value="PEPTIDYL-PROLYL CIS-TRANS ISOMERASE HP_0175-RELATED"/>
    <property type="match status" value="1"/>
</dbReference>
<comment type="similarity">
    <text evidence="2">Belongs to the PpiC/parvulin rotamase family.</text>
</comment>
<dbReference type="OrthoDB" id="9769613at2"/>
<dbReference type="STRING" id="288004.AL038_12365"/>
<evidence type="ECO:0000256" key="2">
    <source>
        <dbReference type="ARBA" id="ARBA00007656"/>
    </source>
</evidence>
<dbReference type="GO" id="GO:0003755">
    <property type="term" value="F:peptidyl-prolyl cis-trans isomerase activity"/>
    <property type="evidence" value="ECO:0007669"/>
    <property type="project" value="UniProtKB-KW"/>
</dbReference>
<feature type="domain" description="PpiC" evidence="6">
    <location>
        <begin position="148"/>
        <end position="250"/>
    </location>
</feature>
<dbReference type="InterPro" id="IPR046357">
    <property type="entry name" value="PPIase_dom_sf"/>
</dbReference>
<evidence type="ECO:0000256" key="5">
    <source>
        <dbReference type="PROSITE-ProRule" id="PRU00278"/>
    </source>
</evidence>
<evidence type="ECO:0000313" key="7">
    <source>
        <dbReference type="EMBL" id="AUI69323.1"/>
    </source>
</evidence>
<dbReference type="Gene3D" id="1.10.4030.10">
    <property type="entry name" value="Porin chaperone SurA, peptide-binding domain"/>
    <property type="match status" value="1"/>
</dbReference>
<dbReference type="EC" id="5.2.1.8" evidence="3"/>
<dbReference type="InterPro" id="IPR050245">
    <property type="entry name" value="PrsA_foldase"/>
</dbReference>
<dbReference type="RefSeq" id="WP_062153272.1">
    <property type="nucleotide sequence ID" value="NZ_CP012373.2"/>
</dbReference>
<dbReference type="EMBL" id="CP018889">
    <property type="protein sequence ID" value="AUI69323.1"/>
    <property type="molecule type" value="Genomic_DNA"/>
</dbReference>
<evidence type="ECO:0000313" key="8">
    <source>
        <dbReference type="Proteomes" id="UP000234271"/>
    </source>
</evidence>
<dbReference type="SUPFAM" id="SSF54534">
    <property type="entry name" value="FKBP-like"/>
    <property type="match status" value="1"/>
</dbReference>
<dbReference type="SUPFAM" id="SSF109998">
    <property type="entry name" value="Triger factor/SurA peptide-binding domain-like"/>
    <property type="match status" value="1"/>
</dbReference>
<name>A0A2N9YFS2_9GAMM</name>
<dbReference type="Gene3D" id="3.10.50.40">
    <property type="match status" value="1"/>
</dbReference>
<dbReference type="NCBIfam" id="TIGR02933">
    <property type="entry name" value="nifM_nitrog"/>
    <property type="match status" value="1"/>
</dbReference>
<dbReference type="InterPro" id="IPR000297">
    <property type="entry name" value="PPIase_PpiC"/>
</dbReference>
<dbReference type="InterPro" id="IPR023058">
    <property type="entry name" value="PPIase_PpiC_CS"/>
</dbReference>
<organism evidence="7 8">
    <name type="scientific">Beggiatoa leptomitoformis</name>
    <dbReference type="NCBI Taxonomy" id="288004"/>
    <lineage>
        <taxon>Bacteria</taxon>
        <taxon>Pseudomonadati</taxon>
        <taxon>Pseudomonadota</taxon>
        <taxon>Gammaproteobacteria</taxon>
        <taxon>Thiotrichales</taxon>
        <taxon>Thiotrichaceae</taxon>
        <taxon>Beggiatoa</taxon>
    </lineage>
</organism>
<dbReference type="AlphaFoldDB" id="A0A2N9YFS2"/>
<keyword evidence="5" id="KW-0413">Isomerase</keyword>
<evidence type="ECO:0000256" key="4">
    <source>
        <dbReference type="ARBA" id="ARBA00023110"/>
    </source>
</evidence>
<keyword evidence="4 5" id="KW-0697">Rotamase</keyword>
<dbReference type="InterPro" id="IPR027304">
    <property type="entry name" value="Trigger_fact/SurA_dom_sf"/>
</dbReference>
<dbReference type="Pfam" id="PF00639">
    <property type="entry name" value="Rotamase"/>
    <property type="match status" value="1"/>
</dbReference>
<evidence type="ECO:0000256" key="1">
    <source>
        <dbReference type="ARBA" id="ARBA00000971"/>
    </source>
</evidence>
<sequence>MNAVIPDNNLSSVPNELAYLSLRSALNRYQKSTAELSAEELKVILNEARRQYRLENLILNAPEAHGVIVPGNRLEAALQEVQTRYEDESTFQEDIARNGMNIQDFQRALQRELYIDTVLERVGARAANINEIDVDIYYYMHPEKFNVPETRTVRHILITVNPDYPENTYSAARERLLNLATRLHRNLKRFGELAQKYSECPSALQGGLLGKLPRGQLYSSLDETLFSMKESQLSAPVESELGFHLLYCEKIHPAGAVPLVEARPKILDLLQKRRRQICQKSWIRQLQQQATANLENA</sequence>
<protein>
    <recommendedName>
        <fullName evidence="3">peptidylprolyl isomerase</fullName>
        <ecNumber evidence="3">5.2.1.8</ecNumber>
    </recommendedName>
</protein>
<dbReference type="KEGG" id="blep:AL038_12365"/>
<dbReference type="PROSITE" id="PS50198">
    <property type="entry name" value="PPIC_PPIASE_2"/>
    <property type="match status" value="1"/>
</dbReference>
<gene>
    <name evidence="7" type="primary">nifM</name>
    <name evidence="7" type="ORF">BLE401_11900</name>
</gene>